<evidence type="ECO:0000313" key="1">
    <source>
        <dbReference type="EMBL" id="EFU31684.1"/>
    </source>
</evidence>
<dbReference type="NCBIfam" id="TIGR00099">
    <property type="entry name" value="Cof-subfamily"/>
    <property type="match status" value="1"/>
</dbReference>
<proteinExistence type="predicted"/>
<dbReference type="NCBIfam" id="TIGR01484">
    <property type="entry name" value="HAD-SF-IIB"/>
    <property type="match status" value="1"/>
</dbReference>
<keyword evidence="2" id="KW-1185">Reference proteome</keyword>
<dbReference type="GO" id="GO:0000287">
    <property type="term" value="F:magnesium ion binding"/>
    <property type="evidence" value="ECO:0007669"/>
    <property type="project" value="TreeGrafter"/>
</dbReference>
<dbReference type="PANTHER" id="PTHR10000">
    <property type="entry name" value="PHOSPHOSERINE PHOSPHATASE"/>
    <property type="match status" value="1"/>
</dbReference>
<dbReference type="Gene3D" id="3.30.1240.10">
    <property type="match status" value="1"/>
</dbReference>
<dbReference type="STRING" id="873513.HMPREF6485_0329"/>
<dbReference type="InterPro" id="IPR000150">
    <property type="entry name" value="Cof"/>
</dbReference>
<name>E6K431_9BACT</name>
<dbReference type="PROSITE" id="PS01228">
    <property type="entry name" value="COF_1"/>
    <property type="match status" value="1"/>
</dbReference>
<keyword evidence="1" id="KW-0378">Hydrolase</keyword>
<dbReference type="PANTHER" id="PTHR10000:SF25">
    <property type="entry name" value="PHOSPHATASE YKRA-RELATED"/>
    <property type="match status" value="1"/>
</dbReference>
<dbReference type="GO" id="GO:0016791">
    <property type="term" value="F:phosphatase activity"/>
    <property type="evidence" value="ECO:0007669"/>
    <property type="project" value="TreeGrafter"/>
</dbReference>
<dbReference type="Gene3D" id="3.40.50.1000">
    <property type="entry name" value="HAD superfamily/HAD-like"/>
    <property type="match status" value="1"/>
</dbReference>
<dbReference type="InterPro" id="IPR036412">
    <property type="entry name" value="HAD-like_sf"/>
</dbReference>
<dbReference type="InterPro" id="IPR023214">
    <property type="entry name" value="HAD_sf"/>
</dbReference>
<gene>
    <name evidence="1" type="ORF">HMPREF6485_0329</name>
</gene>
<reference evidence="1 2" key="1">
    <citation type="submission" date="2010-10" db="EMBL/GenBank/DDBJ databases">
        <authorList>
            <person name="Muzny D."/>
            <person name="Qin X."/>
            <person name="Deng J."/>
            <person name="Jiang H."/>
            <person name="Liu Y."/>
            <person name="Qu J."/>
            <person name="Song X.-Z."/>
            <person name="Zhang L."/>
            <person name="Thornton R."/>
            <person name="Coyle M."/>
            <person name="Francisco L."/>
            <person name="Jackson L."/>
            <person name="Javaid M."/>
            <person name="Korchina V."/>
            <person name="Kovar C."/>
            <person name="Mata R."/>
            <person name="Mathew T."/>
            <person name="Ngo R."/>
            <person name="Nguyen L."/>
            <person name="Nguyen N."/>
            <person name="Okwuonu G."/>
            <person name="Ongeri F."/>
            <person name="Pham C."/>
            <person name="Simmons D."/>
            <person name="Wilczek-Boney K."/>
            <person name="Hale W."/>
            <person name="Jakkamsetti A."/>
            <person name="Pham P."/>
            <person name="Ruth R."/>
            <person name="San Lucas F."/>
            <person name="Warren J."/>
            <person name="Zhang J."/>
            <person name="Zhao Z."/>
            <person name="Zhou C."/>
            <person name="Zhu D."/>
            <person name="Lee S."/>
            <person name="Bess C."/>
            <person name="Blankenburg K."/>
            <person name="Forbes L."/>
            <person name="Fu Q."/>
            <person name="Gubbala S."/>
            <person name="Hirani K."/>
            <person name="Jayaseelan J.C."/>
            <person name="Lara F."/>
            <person name="Munidasa M."/>
            <person name="Palculict T."/>
            <person name="Patil S."/>
            <person name="Pu L.-L."/>
            <person name="Saada N."/>
            <person name="Tang L."/>
            <person name="Weissenberger G."/>
            <person name="Zhu Y."/>
            <person name="Hemphill L."/>
            <person name="Shang Y."/>
            <person name="Youmans B."/>
            <person name="Ayvaz T."/>
            <person name="Ross M."/>
            <person name="Santibanez J."/>
            <person name="Aqrawi P."/>
            <person name="Gross S."/>
            <person name="Joshi V."/>
            <person name="Fowler G."/>
            <person name="Nazareth L."/>
            <person name="Reid J."/>
            <person name="Worley K."/>
            <person name="Petrosino J."/>
            <person name="Highlander S."/>
            <person name="Gibbs R."/>
        </authorList>
    </citation>
    <scope>NUCLEOTIDE SEQUENCE [LARGE SCALE GENOMIC DNA]</scope>
    <source>
        <strain evidence="1 2">ATCC 33574</strain>
    </source>
</reference>
<dbReference type="SFLD" id="SFLDS00003">
    <property type="entry name" value="Haloacid_Dehalogenase"/>
    <property type="match status" value="1"/>
</dbReference>
<dbReference type="eggNOG" id="COG0561">
    <property type="taxonomic scope" value="Bacteria"/>
</dbReference>
<dbReference type="Pfam" id="PF08282">
    <property type="entry name" value="Hydrolase_3"/>
    <property type="match status" value="1"/>
</dbReference>
<sequence>MFLNHKHHTKMAIKALFFDIDGTLVSFKTHRIPSSTVDALHRAKANGVKIYISTGRPVGFITNLGQIAGLIDGYITTNGALCFIGHNTVCRHEIAHSDVDTILQACAHSRRPAIVVGERDIAVYQHQPIVDKVFRDGLGLHDFRFADLDIVMRQPILQVTPFITAEKEAELMATISDCTSGRWSPKFTDITQREADKGKGLLAMTAHLGLHTDETMAFGDGGNDISIIRRAGIGVAMGNGGERVKAEADFVTTSVDDEGVRHALCHYGVI</sequence>
<comment type="caution">
    <text evidence="1">The sequence shown here is derived from an EMBL/GenBank/DDBJ whole genome shotgun (WGS) entry which is preliminary data.</text>
</comment>
<dbReference type="AlphaFoldDB" id="E6K431"/>
<dbReference type="SUPFAM" id="SSF56784">
    <property type="entry name" value="HAD-like"/>
    <property type="match status" value="1"/>
</dbReference>
<protein>
    <submittedName>
        <fullName evidence="1">Cof-like hydrolase</fullName>
    </submittedName>
</protein>
<organism evidence="1 2">
    <name type="scientific">Segatella buccae ATCC 33574</name>
    <dbReference type="NCBI Taxonomy" id="873513"/>
    <lineage>
        <taxon>Bacteria</taxon>
        <taxon>Pseudomonadati</taxon>
        <taxon>Bacteroidota</taxon>
        <taxon>Bacteroidia</taxon>
        <taxon>Bacteroidales</taxon>
        <taxon>Prevotellaceae</taxon>
        <taxon>Segatella</taxon>
    </lineage>
</organism>
<dbReference type="PROSITE" id="PS01229">
    <property type="entry name" value="COF_2"/>
    <property type="match status" value="1"/>
</dbReference>
<accession>E6K431</accession>
<dbReference type="InterPro" id="IPR006379">
    <property type="entry name" value="HAD-SF_hydro_IIB"/>
</dbReference>
<dbReference type="EMBL" id="AEPD01000009">
    <property type="protein sequence ID" value="EFU31684.1"/>
    <property type="molecule type" value="Genomic_DNA"/>
</dbReference>
<evidence type="ECO:0000313" key="2">
    <source>
        <dbReference type="Proteomes" id="UP000003112"/>
    </source>
</evidence>
<dbReference type="GO" id="GO:0005829">
    <property type="term" value="C:cytosol"/>
    <property type="evidence" value="ECO:0007669"/>
    <property type="project" value="TreeGrafter"/>
</dbReference>
<dbReference type="HOGENOM" id="CLU_044146_7_0_10"/>
<dbReference type="SFLD" id="SFLDG01140">
    <property type="entry name" value="C2.B:_Phosphomannomutase_and_P"/>
    <property type="match status" value="1"/>
</dbReference>
<dbReference type="Proteomes" id="UP000003112">
    <property type="component" value="Unassembled WGS sequence"/>
</dbReference>